<dbReference type="InterPro" id="IPR001453">
    <property type="entry name" value="MoaB/Mog_dom"/>
</dbReference>
<accession>J9E9K0</accession>
<evidence type="ECO:0000256" key="2">
    <source>
        <dbReference type="ARBA" id="ARBA00013269"/>
    </source>
</evidence>
<dbReference type="PROSITE" id="PS01079">
    <property type="entry name" value="MOCF_BIOSYNTHESIS_2"/>
    <property type="match status" value="1"/>
</dbReference>
<dbReference type="GO" id="GO:0097112">
    <property type="term" value="P:gamma-aminobutyric acid receptor clustering"/>
    <property type="evidence" value="ECO:0007669"/>
    <property type="project" value="TreeGrafter"/>
</dbReference>
<reference evidence="7" key="1">
    <citation type="submission" date="2012-08" db="EMBL/GenBank/DDBJ databases">
        <title>The Genome Sequence of Wuchereria bancrofti.</title>
        <authorList>
            <person name="Nutman T.B."/>
            <person name="Fink D.L."/>
            <person name="Russ C."/>
            <person name="Young S."/>
            <person name="Zeng Q."/>
            <person name="Koehrsen M."/>
            <person name="Alvarado L."/>
            <person name="Berlin A."/>
            <person name="Chapman S.B."/>
            <person name="Chen Z."/>
            <person name="Freedman E."/>
            <person name="Gellesch M."/>
            <person name="Goldberg J."/>
            <person name="Griggs A."/>
            <person name="Gujja S."/>
            <person name="Heilman E.R."/>
            <person name="Heiman D."/>
            <person name="Hepburn T."/>
            <person name="Howarth C."/>
            <person name="Jen D."/>
            <person name="Larson L."/>
            <person name="Lewis B."/>
            <person name="Mehta T."/>
            <person name="Park D."/>
            <person name="Pearson M."/>
            <person name="Roberts A."/>
            <person name="Saif S."/>
            <person name="Shea T."/>
            <person name="Shenoy N."/>
            <person name="Sisk P."/>
            <person name="Stolte C."/>
            <person name="Sykes S."/>
            <person name="Walk T."/>
            <person name="White J."/>
            <person name="Yandava C."/>
            <person name="Haas B."/>
            <person name="Henn M.R."/>
            <person name="Nusbaum C."/>
            <person name="Birren B."/>
        </authorList>
    </citation>
    <scope>NUCLEOTIDE SEQUENCE [LARGE SCALE GENOMIC DNA]</scope>
    <source>
        <strain evidence="7">NA</strain>
    </source>
</reference>
<keyword evidence="4" id="KW-0808">Transferase</keyword>
<dbReference type="FunFam" id="3.40.980.10:FF:000001">
    <property type="entry name" value="Molybdopterin molybdenumtransferase"/>
    <property type="match status" value="1"/>
</dbReference>
<dbReference type="SMART" id="SM00852">
    <property type="entry name" value="MoCF_biosynth"/>
    <property type="match status" value="1"/>
</dbReference>
<organism evidence="6 7">
    <name type="scientific">Wuchereria bancrofti</name>
    <dbReference type="NCBI Taxonomy" id="6293"/>
    <lineage>
        <taxon>Eukaryota</taxon>
        <taxon>Metazoa</taxon>
        <taxon>Ecdysozoa</taxon>
        <taxon>Nematoda</taxon>
        <taxon>Chromadorea</taxon>
        <taxon>Rhabditida</taxon>
        <taxon>Spirurina</taxon>
        <taxon>Spiruromorpha</taxon>
        <taxon>Filarioidea</taxon>
        <taxon>Onchocercidae</taxon>
        <taxon>Wuchereria</taxon>
    </lineage>
</organism>
<dbReference type="EMBL" id="ADBV01017139">
    <property type="protein sequence ID" value="EJW72024.1"/>
    <property type="molecule type" value="Genomic_DNA"/>
</dbReference>
<dbReference type="GO" id="GO:0005829">
    <property type="term" value="C:cytosol"/>
    <property type="evidence" value="ECO:0007669"/>
    <property type="project" value="TreeGrafter"/>
</dbReference>
<dbReference type="InterPro" id="IPR036425">
    <property type="entry name" value="MoaB/Mog-like_dom_sf"/>
</dbReference>
<comment type="caution">
    <text evidence="6">The sequence shown here is derived from an EMBL/GenBank/DDBJ whole genome shotgun (WGS) entry which is preliminary data.</text>
</comment>
<dbReference type="GO" id="GO:0030425">
    <property type="term" value="C:dendrite"/>
    <property type="evidence" value="ECO:0007669"/>
    <property type="project" value="TreeGrafter"/>
</dbReference>
<dbReference type="AlphaFoldDB" id="J9E9K0"/>
<dbReference type="Gene3D" id="3.40.980.10">
    <property type="entry name" value="MoaB/Mog-like domain"/>
    <property type="match status" value="2"/>
</dbReference>
<comment type="function">
    <text evidence="4">Catalyzes two steps in the biosynthesis of the molybdenum cofactor. In the first step, molybdopterin is adenylated. Subsequently, molybdate is inserted into adenylated molybdopterin and AMP is released.</text>
</comment>
<evidence type="ECO:0000313" key="7">
    <source>
        <dbReference type="Proteomes" id="UP000004810"/>
    </source>
</evidence>
<keyword evidence="4" id="KW-0479">Metal-binding</keyword>
<keyword evidence="3 4" id="KW-0501">Molybdenum cofactor biosynthesis</keyword>
<dbReference type="GO" id="GO:0006777">
    <property type="term" value="P:Mo-molybdopterin cofactor biosynthetic process"/>
    <property type="evidence" value="ECO:0007669"/>
    <property type="project" value="UniProtKB-UniRule"/>
</dbReference>
<dbReference type="GO" id="GO:0005524">
    <property type="term" value="F:ATP binding"/>
    <property type="evidence" value="ECO:0007669"/>
    <property type="project" value="UniProtKB-UniRule"/>
</dbReference>
<comment type="similarity">
    <text evidence="4">Belongs to the MoeA family.</text>
</comment>
<dbReference type="GO" id="GO:0046872">
    <property type="term" value="F:metal ion binding"/>
    <property type="evidence" value="ECO:0007669"/>
    <property type="project" value="UniProtKB-UniRule"/>
</dbReference>
<evidence type="ECO:0000256" key="4">
    <source>
        <dbReference type="RuleBase" id="RU365090"/>
    </source>
</evidence>
<comment type="cofactor">
    <cofactor evidence="4">
        <name>Mg(2+)</name>
        <dbReference type="ChEBI" id="CHEBI:18420"/>
    </cofactor>
</comment>
<comment type="pathway">
    <text evidence="4">Cofactor biosynthesis; molybdopterin biosynthesis.</text>
</comment>
<dbReference type="PANTHER" id="PTHR10192">
    <property type="entry name" value="MOLYBDOPTERIN BIOSYNTHESIS PROTEIN"/>
    <property type="match status" value="1"/>
</dbReference>
<dbReference type="UniPathway" id="UPA00344"/>
<protein>
    <recommendedName>
        <fullName evidence="2">molybdopterin molybdotransferase</fullName>
        <ecNumber evidence="2">2.10.1.1</ecNumber>
    </recommendedName>
</protein>
<comment type="similarity">
    <text evidence="1">In the N-terminal section; belongs to the MoaB/Mog family.</text>
</comment>
<dbReference type="GO" id="GO:0061598">
    <property type="term" value="F:molybdopterin adenylyltransferase activity"/>
    <property type="evidence" value="ECO:0007669"/>
    <property type="project" value="UniProtKB-UniRule"/>
</dbReference>
<proteinExistence type="inferred from homology"/>
<dbReference type="GO" id="GO:0061599">
    <property type="term" value="F:molybdopterin molybdotransferase activity"/>
    <property type="evidence" value="ECO:0007669"/>
    <property type="project" value="UniProtKB-UniRule"/>
</dbReference>
<evidence type="ECO:0000259" key="5">
    <source>
        <dbReference type="SMART" id="SM00852"/>
    </source>
</evidence>
<sequence>MIKPGLPTTFAYGKWNNKEKLVFALPGNPVSTWVVDSRSNGCPLGSVRDTNRPQLIALLKENNFKCVDIGILPDEKEKIEEGLKAALTLCDVAVCSGGVSMGEKDYLKDVLQKQLNFTIKFGRVMIKPGLPTTFAYGKWNNKEKLVFALPGNPVSTWVTAQLFLLPTLKKMAGWEHNQHTVISVRASAHFFFCRYRSLFSGGKRI</sequence>
<gene>
    <name evidence="6" type="ORF">WUBG_17068</name>
</gene>
<evidence type="ECO:0000313" key="6">
    <source>
        <dbReference type="EMBL" id="EJW72024.1"/>
    </source>
</evidence>
<dbReference type="GO" id="GO:0098970">
    <property type="term" value="P:postsynaptic neurotransmitter receptor diffusion trapping"/>
    <property type="evidence" value="ECO:0007669"/>
    <property type="project" value="TreeGrafter"/>
</dbReference>
<dbReference type="GO" id="GO:0099634">
    <property type="term" value="C:postsynaptic specialization membrane"/>
    <property type="evidence" value="ECO:0007669"/>
    <property type="project" value="GOC"/>
</dbReference>
<feature type="domain" description="MoaB/Mog" evidence="5">
    <location>
        <begin position="33"/>
        <end position="170"/>
    </location>
</feature>
<dbReference type="SUPFAM" id="SSF53218">
    <property type="entry name" value="Molybdenum cofactor biosynthesis proteins"/>
    <property type="match status" value="1"/>
</dbReference>
<comment type="catalytic activity">
    <reaction evidence="4">
        <text>adenylyl-molybdopterin + molybdate = Mo-molybdopterin + AMP + H(+)</text>
        <dbReference type="Rhea" id="RHEA:35047"/>
        <dbReference type="ChEBI" id="CHEBI:15378"/>
        <dbReference type="ChEBI" id="CHEBI:36264"/>
        <dbReference type="ChEBI" id="CHEBI:62727"/>
        <dbReference type="ChEBI" id="CHEBI:71302"/>
        <dbReference type="ChEBI" id="CHEBI:456215"/>
    </reaction>
</comment>
<dbReference type="GO" id="GO:0007529">
    <property type="term" value="P:establishment of synaptic specificity at neuromuscular junction"/>
    <property type="evidence" value="ECO:0007669"/>
    <property type="project" value="TreeGrafter"/>
</dbReference>
<dbReference type="InterPro" id="IPR038987">
    <property type="entry name" value="MoeA-like"/>
</dbReference>
<keyword evidence="4" id="KW-0460">Magnesium</keyword>
<keyword evidence="4" id="KW-0500">Molybdenum</keyword>
<dbReference type="GO" id="GO:0072579">
    <property type="term" value="P:glycine receptor clustering"/>
    <property type="evidence" value="ECO:0007669"/>
    <property type="project" value="TreeGrafter"/>
</dbReference>
<evidence type="ECO:0000256" key="3">
    <source>
        <dbReference type="ARBA" id="ARBA00023150"/>
    </source>
</evidence>
<dbReference type="InterPro" id="IPR008284">
    <property type="entry name" value="MoCF_biosynth_CS"/>
</dbReference>
<comment type="catalytic activity">
    <reaction evidence="4">
        <text>molybdopterin + ATP + H(+) = adenylyl-molybdopterin + diphosphate</text>
        <dbReference type="Rhea" id="RHEA:31331"/>
        <dbReference type="ChEBI" id="CHEBI:15378"/>
        <dbReference type="ChEBI" id="CHEBI:30616"/>
        <dbReference type="ChEBI" id="CHEBI:33019"/>
        <dbReference type="ChEBI" id="CHEBI:58698"/>
        <dbReference type="ChEBI" id="CHEBI:62727"/>
    </reaction>
</comment>
<name>J9E9K0_WUCBA</name>
<evidence type="ECO:0000256" key="1">
    <source>
        <dbReference type="ARBA" id="ARBA00007589"/>
    </source>
</evidence>
<dbReference type="PANTHER" id="PTHR10192:SF5">
    <property type="entry name" value="GEPHYRIN"/>
    <property type="match status" value="1"/>
</dbReference>
<dbReference type="Proteomes" id="UP000004810">
    <property type="component" value="Unassembled WGS sequence"/>
</dbReference>
<dbReference type="Pfam" id="PF00994">
    <property type="entry name" value="MoCF_biosynth"/>
    <property type="match status" value="1"/>
</dbReference>
<dbReference type="EC" id="2.10.1.1" evidence="2"/>